<dbReference type="Pfam" id="PF18884">
    <property type="entry name" value="TSP3_bac"/>
    <property type="match status" value="2"/>
</dbReference>
<comment type="subcellular location">
    <subcellularLocation>
        <location evidence="1">Secreted</location>
    </subcellularLocation>
</comment>
<dbReference type="RefSeq" id="WP_319833862.1">
    <property type="nucleotide sequence ID" value="NZ_CP138858.1"/>
</dbReference>
<evidence type="ECO:0000256" key="4">
    <source>
        <dbReference type="ARBA" id="ARBA00022837"/>
    </source>
</evidence>
<evidence type="ECO:0000256" key="1">
    <source>
        <dbReference type="ARBA" id="ARBA00004613"/>
    </source>
</evidence>
<gene>
    <name evidence="6" type="ORF">SH580_04725</name>
</gene>
<name>A0ABZ0RQF9_9BACT</name>
<feature type="region of interest" description="Disordered" evidence="5">
    <location>
        <begin position="825"/>
        <end position="847"/>
    </location>
</feature>
<sequence length="867" mass="96514">MHTTPKSCAQQSVAIFAYIAAAGMLSATVAPESELEATKPTVQITKVDGTHLRIDWSAHPHVYYFVEGSNDLINWIPVKLFKDNVGIGSLTHGITVRNPKEFQRLSLDHDVSYTATTGGLNLAEAYAAGTDPNQIDSDGDGESDSVEIANGTDPNYDETRDDPNGDYDEDGLTNAEEHTIETFPKDADSDDDNVIDGEDGWPHCKDLAPARLAKPSYVVIPIHEGSSSTRLYFGEINNNTHALFATSEDGASAHYYFNWSESESQLLPEITNSAEYSYYGDYFGLTDQNYFLRDGVVNSPPDGDYPLPALFLDGDLQFEISSLVEFPPLDDRDPQEAYAYVNLVLPNGRIRGIQDDWYDGPAEAAIEWDTTGEPFAMPNSFDFATEYAVYAYAVNSQGVGLAHAEGQNAITLEVWDNYFGVWKATDDSFITLKTVPANEWWNYEDFPEDSRINNKNTITTQGSYGTRLWVDKRAGIRNDQSVNANLTISDLEVIDWEANWGDAPPINLNIDMRGFDTTRIWQNAQWLEVEELIPSAMEPNPQWSNIQIYDMNDHGNCIAQATNTDGKQCVVLLLKMDVEYKFGDETEWQPLDQEDIQRIPLDKISKFRISGLDSLPQSVQDSITWEGTFGEEKSGLEVEFDQTPVVAGSDGDTKELEVTLNEFRLFLKEFLVYDYVLGIHSNTAPGHPDYDSGHAWISLSKISFENGALNIWDMNTYGLYPDFHSSTPEDPGNLNSDVRLNIEGSSSGGYDRYYLLSPSEKDRLLEFVEQTKTWSPLYNCTDFATEAVDYAVGESIDPHEPIEILGYNLSFATPRTLSAELGSFDTTTLEDPDKGGEEANSIPGAGSFGGSSFTDNYEDYIIDSLNL</sequence>
<evidence type="ECO:0000313" key="7">
    <source>
        <dbReference type="Proteomes" id="UP001324993"/>
    </source>
</evidence>
<evidence type="ECO:0000313" key="6">
    <source>
        <dbReference type="EMBL" id="WPJ97010.1"/>
    </source>
</evidence>
<dbReference type="EMBL" id="CP138858">
    <property type="protein sequence ID" value="WPJ97010.1"/>
    <property type="molecule type" value="Genomic_DNA"/>
</dbReference>
<organism evidence="6 7">
    <name type="scientific">Coraliomargarita algicola</name>
    <dbReference type="NCBI Taxonomy" id="3092156"/>
    <lineage>
        <taxon>Bacteria</taxon>
        <taxon>Pseudomonadati</taxon>
        <taxon>Verrucomicrobiota</taxon>
        <taxon>Opitutia</taxon>
        <taxon>Puniceicoccales</taxon>
        <taxon>Coraliomargaritaceae</taxon>
        <taxon>Coraliomargarita</taxon>
    </lineage>
</organism>
<proteinExistence type="predicted"/>
<keyword evidence="4" id="KW-0106">Calcium</keyword>
<dbReference type="InterPro" id="IPR059100">
    <property type="entry name" value="TSP3_bac"/>
</dbReference>
<keyword evidence="3" id="KW-0732">Signal</keyword>
<keyword evidence="7" id="KW-1185">Reference proteome</keyword>
<protein>
    <submittedName>
        <fullName evidence="6">Uncharacterized protein</fullName>
    </submittedName>
</protein>
<evidence type="ECO:0000256" key="5">
    <source>
        <dbReference type="SAM" id="MobiDB-lite"/>
    </source>
</evidence>
<evidence type="ECO:0000256" key="2">
    <source>
        <dbReference type="ARBA" id="ARBA00022525"/>
    </source>
</evidence>
<feature type="region of interest" description="Disordered" evidence="5">
    <location>
        <begin position="130"/>
        <end position="172"/>
    </location>
</feature>
<reference evidence="6 7" key="1">
    <citation type="submission" date="2023-11" db="EMBL/GenBank/DDBJ databases">
        <title>Coraliomargarita sp. nov., isolated from marine algae.</title>
        <authorList>
            <person name="Lee J.K."/>
            <person name="Baek J.H."/>
            <person name="Kim J.M."/>
            <person name="Choi D.G."/>
            <person name="Jeon C.O."/>
        </authorList>
    </citation>
    <scope>NUCLEOTIDE SEQUENCE [LARGE SCALE GENOMIC DNA]</scope>
    <source>
        <strain evidence="6 7">J2-16</strain>
    </source>
</reference>
<dbReference type="Proteomes" id="UP001324993">
    <property type="component" value="Chromosome"/>
</dbReference>
<accession>A0ABZ0RQF9</accession>
<evidence type="ECO:0000256" key="3">
    <source>
        <dbReference type="ARBA" id="ARBA00022729"/>
    </source>
</evidence>
<keyword evidence="2" id="KW-0964">Secreted</keyword>